<evidence type="ECO:0000313" key="2">
    <source>
        <dbReference type="Proteomes" id="UP000239047"/>
    </source>
</evidence>
<name>A0A2S5GAH5_9BACL</name>
<evidence type="ECO:0000313" key="1">
    <source>
        <dbReference type="EMBL" id="PPA70027.1"/>
    </source>
</evidence>
<protein>
    <submittedName>
        <fullName evidence="1">Uncharacterized protein</fullName>
    </submittedName>
</protein>
<comment type="caution">
    <text evidence="1">The sequence shown here is derived from an EMBL/GenBank/DDBJ whole genome shotgun (WGS) entry which is preliminary data.</text>
</comment>
<gene>
    <name evidence="1" type="ORF">C4B60_10550</name>
</gene>
<dbReference type="Proteomes" id="UP000239047">
    <property type="component" value="Unassembled WGS sequence"/>
</dbReference>
<proteinExistence type="predicted"/>
<dbReference type="OrthoDB" id="2938811at2"/>
<dbReference type="AlphaFoldDB" id="A0A2S5GAH5"/>
<organism evidence="1 2">
    <name type="scientific">Jeotgalibacillus proteolyticus</name>
    <dbReference type="NCBI Taxonomy" id="2082395"/>
    <lineage>
        <taxon>Bacteria</taxon>
        <taxon>Bacillati</taxon>
        <taxon>Bacillota</taxon>
        <taxon>Bacilli</taxon>
        <taxon>Bacillales</taxon>
        <taxon>Caryophanaceae</taxon>
        <taxon>Jeotgalibacillus</taxon>
    </lineage>
</organism>
<keyword evidence="2" id="KW-1185">Reference proteome</keyword>
<accession>A0A2S5GAH5</accession>
<sequence length="65" mass="7344">MILEVSTHSGKELEIEVESYNATEMNQKTNDREVDTIVIGDYILSRIDIKYVGPKAPQNTENSSE</sequence>
<reference evidence="1 2" key="1">
    <citation type="submission" date="2018-02" db="EMBL/GenBank/DDBJ databases">
        <title>Jeotgalibacillus proteolyticum sp. nov. a protease producing bacterium isolated from ocean sediments of Laizhou Bay.</title>
        <authorList>
            <person name="Li Y."/>
        </authorList>
    </citation>
    <scope>NUCLEOTIDE SEQUENCE [LARGE SCALE GENOMIC DNA]</scope>
    <source>
        <strain evidence="1 2">22-7</strain>
    </source>
</reference>
<dbReference type="EMBL" id="PREZ01000004">
    <property type="protein sequence ID" value="PPA70027.1"/>
    <property type="molecule type" value="Genomic_DNA"/>
</dbReference>